<dbReference type="VEuPathDB" id="VectorBase:PHUM010600"/>
<evidence type="ECO:0000313" key="9">
    <source>
        <dbReference type="Proteomes" id="UP000009046"/>
    </source>
</evidence>
<proteinExistence type="predicted"/>
<dbReference type="Pfam" id="PF12325">
    <property type="entry name" value="TMF_TATA_bd"/>
    <property type="match status" value="1"/>
</dbReference>
<dbReference type="EnsemblMetazoa" id="PHUM010600-RA">
    <property type="protein sequence ID" value="PHUM010600-PA"/>
    <property type="gene ID" value="PHUM010600"/>
</dbReference>
<feature type="region of interest" description="Disordered" evidence="5">
    <location>
        <begin position="1043"/>
        <end position="1063"/>
    </location>
</feature>
<comment type="subcellular location">
    <subcellularLocation>
        <location evidence="1">Golgi apparatus</location>
    </subcellularLocation>
</comment>
<dbReference type="InterPro" id="IPR022092">
    <property type="entry name" value="TMF_DNA-bd"/>
</dbReference>
<feature type="coiled-coil region" evidence="4">
    <location>
        <begin position="1146"/>
        <end position="1211"/>
    </location>
</feature>
<evidence type="ECO:0000313" key="8">
    <source>
        <dbReference type="EnsemblMetazoa" id="PHUM010600-PA"/>
    </source>
</evidence>
<dbReference type="EMBL" id="DS234992">
    <property type="protein sequence ID" value="EEB10010.1"/>
    <property type="molecule type" value="Genomic_DNA"/>
</dbReference>
<dbReference type="EMBL" id="AAZO01000126">
    <property type="status" value="NOT_ANNOTATED_CDS"/>
    <property type="molecule type" value="Genomic_DNA"/>
</dbReference>
<evidence type="ECO:0000313" key="7">
    <source>
        <dbReference type="EMBL" id="EEB10010.1"/>
    </source>
</evidence>
<sequence>MSWFDATGLANIAKTALKEAQKTIDKALDIRDEEEITDNVKPKLSNKGENSFEKKESKDKQEVIKYNDNEKNVESLKANKMPTSNWGSFSGSFFQIDNSKNSNDKSVLISTQPQKLSLLLSNENEKVAPLATPETELTPGDKNSQNDSPKNLISLPSELQTTSGRKNSSNRNSYVSNRLSVHSIESDGKKSSESVEVLSSLSCTTSPDTDLPSISASSSLGLPISSSCTDSVEVIEGTGSGRTTQSSSTNSPKDDNSINNNLKTLKIISSPTNSANDISPESFEVIPDLPECDDELSRADSYTSVSESTGPTVLEPSYQFSYRTTESFNDLSQASSKFRSGDSTPDVFSKLPLTTRNSCDVLSESSEIVKNYNVRKDLEEGDSGLQGSDIIGITDEICGSTSSYSDTRTIVPNESSCDEINLDSSMEDGENVSGSKCETINYRAVEKLENDGNQNNSFYVKNLLSEAMKEMSSTTRETSPTLSEKSRSDLVKVGSEQTSGQTSGDELETTTSSDIEIISRYSPNGDSSSTASRHSPAKLLHHHNSKSKLSLVAVDILGKATHSKTKGLKLKIFFFFNGNFIKKMAEDNDRKIYKILNLILGHHREPSEGSSFCSEDNFFEVEKLSKKVLELTEILEARESRLNDLRRTNLEIQEKNKELKKEMEQAKKEVSLGMNSLQSESEKDELIRELKEEGEKLSKKELKQANLIKTLRAHEKSQQSIIDSNKIQIQNLMKTIEDLKMELSARKESEKSLGEKVKQMNKKITRQDEEIGNLLGQMEKAVVKGEEYKITLEAKENELIKCKELLATEDYKLQSAKSAADYKTKELERLTSFKENAEIKLENLSEQLKKAEEMHSEREKHYREEKNELMRRLQEAEERNEEVAQSVSKATRPLLRQMEALQATITHERETWEKQERNLIQKLEEAESRLSSVTYHEKSFKQETIELKSKLDNLEERIRISDGESARWKYQVESLTKQLEDVKTEYERGKSVWEKEEKILKLEINNLRGILRDVEQQLANEKSNADSERKKVTLLQEQLKEKDSNFVNKDSNSPSRSSPTLSFGRASLSESVTSNIWPQFVEDGFETSSVSGKYSTTVYDNLRCGNTTSLIENLQAQLKMRDGEIAQMTWESQRRDAERCALTAEISTLTSKLEEQEMKIVQMEEMKKDLSELQTKYDALLEMYGEKVEEVEELRLDLQDVKEMYKTQVRDVATKKIFSFRFRTKTNKQNKQNKNFCLLFSDRSAVEKRK</sequence>
<feature type="compositionally biased region" description="Low complexity" evidence="5">
    <location>
        <begin position="167"/>
        <end position="176"/>
    </location>
</feature>
<reference evidence="7" key="1">
    <citation type="submission" date="2007-04" db="EMBL/GenBank/DDBJ databases">
        <title>Annotation of Pediculus humanus corporis strain USDA.</title>
        <authorList>
            <person name="Kirkness E."/>
            <person name="Hannick L."/>
            <person name="Hass B."/>
            <person name="Bruggner R."/>
            <person name="Lawson D."/>
            <person name="Bidwell S."/>
            <person name="Joardar V."/>
            <person name="Caler E."/>
            <person name="Walenz B."/>
            <person name="Inman J."/>
            <person name="Schobel S."/>
            <person name="Galinsky K."/>
            <person name="Amedeo P."/>
            <person name="Strausberg R."/>
        </authorList>
    </citation>
    <scope>NUCLEOTIDE SEQUENCE</scope>
    <source>
        <strain evidence="7">USDA</strain>
    </source>
</reference>
<feature type="region of interest" description="Disordered" evidence="5">
    <location>
        <begin position="130"/>
        <end position="176"/>
    </location>
</feature>
<name>E0V9F4_PEDHC</name>
<dbReference type="GeneID" id="8233709"/>
<feature type="domain" description="TATA element modulatory factor 1 TATA binding" evidence="6">
    <location>
        <begin position="1103"/>
        <end position="1211"/>
    </location>
</feature>
<dbReference type="PANTHER" id="PTHR46515:SF1">
    <property type="entry name" value="TATA ELEMENT MODULATORY FACTOR"/>
    <property type="match status" value="1"/>
</dbReference>
<reference evidence="8" key="3">
    <citation type="submission" date="2021-02" db="UniProtKB">
        <authorList>
            <consortium name="EnsemblMetazoa"/>
        </authorList>
    </citation>
    <scope>IDENTIFICATION</scope>
    <source>
        <strain evidence="8">USDA</strain>
    </source>
</reference>
<feature type="region of interest" description="Disordered" evidence="5">
    <location>
        <begin position="202"/>
        <end position="259"/>
    </location>
</feature>
<protein>
    <recommendedName>
        <fullName evidence="6">TATA element modulatory factor 1 TATA binding domain-containing protein</fullName>
    </recommendedName>
</protein>
<dbReference type="AlphaFoldDB" id="E0V9F4"/>
<evidence type="ECO:0000256" key="2">
    <source>
        <dbReference type="ARBA" id="ARBA00023034"/>
    </source>
</evidence>
<reference evidence="7" key="2">
    <citation type="submission" date="2007-04" db="EMBL/GenBank/DDBJ databases">
        <title>The genome of the human body louse.</title>
        <authorList>
            <consortium name="The Human Body Louse Genome Consortium"/>
            <person name="Kirkness E."/>
            <person name="Walenz B."/>
            <person name="Hass B."/>
            <person name="Bruggner R."/>
            <person name="Strausberg R."/>
        </authorList>
    </citation>
    <scope>NUCLEOTIDE SEQUENCE</scope>
    <source>
        <strain evidence="7">USDA</strain>
    </source>
</reference>
<gene>
    <name evidence="8" type="primary">8233709</name>
    <name evidence="7" type="ORF">Phum_PHUM010600</name>
</gene>
<dbReference type="FunCoup" id="E0V9F4">
    <property type="interactions" value="1747"/>
</dbReference>
<feature type="region of interest" description="Disordered" evidence="5">
    <location>
        <begin position="39"/>
        <end position="63"/>
    </location>
</feature>
<feature type="compositionally biased region" description="Low complexity" evidence="5">
    <location>
        <begin position="211"/>
        <end position="227"/>
    </location>
</feature>
<dbReference type="CTD" id="8233709"/>
<dbReference type="eggNOG" id="KOG4673">
    <property type="taxonomic scope" value="Eukaryota"/>
</dbReference>
<feature type="compositionally biased region" description="Polar residues" evidence="5">
    <location>
        <begin position="521"/>
        <end position="533"/>
    </location>
</feature>
<dbReference type="OMA" id="ICTNDSK"/>
<dbReference type="RefSeq" id="XP_002422748.1">
    <property type="nucleotide sequence ID" value="XM_002422703.1"/>
</dbReference>
<feature type="compositionally biased region" description="Polar residues" evidence="5">
    <location>
        <begin position="157"/>
        <end position="166"/>
    </location>
</feature>
<evidence type="ECO:0000256" key="1">
    <source>
        <dbReference type="ARBA" id="ARBA00004555"/>
    </source>
</evidence>
<dbReference type="InParanoid" id="E0V9F4"/>
<accession>E0V9F4</accession>
<dbReference type="Pfam" id="PF12329">
    <property type="entry name" value="TMF_DNA_bd"/>
    <property type="match status" value="1"/>
</dbReference>
<feature type="region of interest" description="Disordered" evidence="5">
    <location>
        <begin position="470"/>
        <end position="540"/>
    </location>
</feature>
<dbReference type="InterPro" id="IPR052602">
    <property type="entry name" value="Growth_transcription_reg"/>
</dbReference>
<feature type="coiled-coil region" evidence="4">
    <location>
        <begin position="635"/>
        <end position="749"/>
    </location>
</feature>
<keyword evidence="3 4" id="KW-0175">Coiled coil</keyword>
<evidence type="ECO:0000259" key="6">
    <source>
        <dbReference type="Pfam" id="PF12325"/>
    </source>
</evidence>
<dbReference type="HOGENOM" id="CLU_007304_0_0_1"/>
<feature type="compositionally biased region" description="Low complexity" evidence="5">
    <location>
        <begin position="1051"/>
        <end position="1062"/>
    </location>
</feature>
<evidence type="ECO:0000256" key="3">
    <source>
        <dbReference type="ARBA" id="ARBA00023054"/>
    </source>
</evidence>
<dbReference type="OrthoDB" id="74178at2759"/>
<dbReference type="STRING" id="121224.E0V9F4"/>
<dbReference type="Proteomes" id="UP000009046">
    <property type="component" value="Unassembled WGS sequence"/>
</dbReference>
<evidence type="ECO:0000256" key="5">
    <source>
        <dbReference type="SAM" id="MobiDB-lite"/>
    </source>
</evidence>
<feature type="compositionally biased region" description="Polar residues" evidence="5">
    <location>
        <begin position="141"/>
        <end position="151"/>
    </location>
</feature>
<dbReference type="PANTHER" id="PTHR46515">
    <property type="entry name" value="TATA ELEMENT MODULATORY FACTOR TMF1"/>
    <property type="match status" value="1"/>
</dbReference>
<dbReference type="GO" id="GO:0005783">
    <property type="term" value="C:endoplasmic reticulum"/>
    <property type="evidence" value="ECO:0007669"/>
    <property type="project" value="TreeGrafter"/>
</dbReference>
<dbReference type="InterPro" id="IPR022091">
    <property type="entry name" value="TMF_TATA-bd"/>
</dbReference>
<feature type="compositionally biased region" description="Polar residues" evidence="5">
    <location>
        <begin position="471"/>
        <end position="483"/>
    </location>
</feature>
<feature type="compositionally biased region" description="Basic and acidic residues" evidence="5">
    <location>
        <begin position="50"/>
        <end position="63"/>
    </location>
</feature>
<feature type="compositionally biased region" description="Polar residues" evidence="5">
    <location>
        <begin position="495"/>
        <end position="514"/>
    </location>
</feature>
<keyword evidence="9" id="KW-1185">Reference proteome</keyword>
<dbReference type="KEGG" id="phu:Phum_PHUM010600"/>
<dbReference type="GO" id="GO:0005794">
    <property type="term" value="C:Golgi apparatus"/>
    <property type="evidence" value="ECO:0007669"/>
    <property type="project" value="UniProtKB-SubCell"/>
</dbReference>
<evidence type="ECO:0000256" key="4">
    <source>
        <dbReference type="SAM" id="Coils"/>
    </source>
</evidence>
<organism>
    <name type="scientific">Pediculus humanus subsp. corporis</name>
    <name type="common">Body louse</name>
    <dbReference type="NCBI Taxonomy" id="121224"/>
    <lineage>
        <taxon>Eukaryota</taxon>
        <taxon>Metazoa</taxon>
        <taxon>Ecdysozoa</taxon>
        <taxon>Arthropoda</taxon>
        <taxon>Hexapoda</taxon>
        <taxon>Insecta</taxon>
        <taxon>Pterygota</taxon>
        <taxon>Neoptera</taxon>
        <taxon>Paraneoptera</taxon>
        <taxon>Psocodea</taxon>
        <taxon>Troctomorpha</taxon>
        <taxon>Phthiraptera</taxon>
        <taxon>Anoplura</taxon>
        <taxon>Pediculidae</taxon>
        <taxon>Pediculus</taxon>
    </lineage>
</organism>
<keyword evidence="2" id="KW-0333">Golgi apparatus</keyword>